<protein>
    <submittedName>
        <fullName evidence="6">ATP-binding cassette domain-containing protein</fullName>
    </submittedName>
</protein>
<dbReference type="PROSITE" id="PS50893">
    <property type="entry name" value="ABC_TRANSPORTER_2"/>
    <property type="match status" value="1"/>
</dbReference>
<dbReference type="PANTHER" id="PTHR42711">
    <property type="entry name" value="ABC TRANSPORTER ATP-BINDING PROTEIN"/>
    <property type="match status" value="1"/>
</dbReference>
<keyword evidence="2" id="KW-0813">Transport</keyword>
<dbReference type="SMART" id="SM00382">
    <property type="entry name" value="AAA"/>
    <property type="match status" value="1"/>
</dbReference>
<dbReference type="InterPro" id="IPR027417">
    <property type="entry name" value="P-loop_NTPase"/>
</dbReference>
<evidence type="ECO:0000259" key="5">
    <source>
        <dbReference type="PROSITE" id="PS50893"/>
    </source>
</evidence>
<evidence type="ECO:0000256" key="3">
    <source>
        <dbReference type="ARBA" id="ARBA00022741"/>
    </source>
</evidence>
<dbReference type="Proteomes" id="UP001594351">
    <property type="component" value="Unassembled WGS sequence"/>
</dbReference>
<feature type="domain" description="ABC transporter" evidence="5">
    <location>
        <begin position="2"/>
        <end position="232"/>
    </location>
</feature>
<dbReference type="Pfam" id="PF00005">
    <property type="entry name" value="ABC_tran"/>
    <property type="match status" value="1"/>
</dbReference>
<dbReference type="InterPro" id="IPR003593">
    <property type="entry name" value="AAA+_ATPase"/>
</dbReference>
<keyword evidence="7" id="KW-1185">Reference proteome</keyword>
<dbReference type="InterPro" id="IPR003439">
    <property type="entry name" value="ABC_transporter-like_ATP-bd"/>
</dbReference>
<evidence type="ECO:0000313" key="7">
    <source>
        <dbReference type="Proteomes" id="UP001594351"/>
    </source>
</evidence>
<dbReference type="EMBL" id="JBHPBY010000063">
    <property type="protein sequence ID" value="MFC1849871.1"/>
    <property type="molecule type" value="Genomic_DNA"/>
</dbReference>
<evidence type="ECO:0000256" key="2">
    <source>
        <dbReference type="ARBA" id="ARBA00022448"/>
    </source>
</evidence>
<dbReference type="Gene3D" id="3.40.50.300">
    <property type="entry name" value="P-loop containing nucleotide triphosphate hydrolases"/>
    <property type="match status" value="1"/>
</dbReference>
<organism evidence="6 7">
    <name type="scientific">candidate division CSSED10-310 bacterium</name>
    <dbReference type="NCBI Taxonomy" id="2855610"/>
    <lineage>
        <taxon>Bacteria</taxon>
        <taxon>Bacteria division CSSED10-310</taxon>
    </lineage>
</organism>
<reference evidence="6 7" key="1">
    <citation type="submission" date="2024-09" db="EMBL/GenBank/DDBJ databases">
        <title>Laminarin stimulates single cell rates of sulfate reduction while oxygen inhibits transcriptomic activity in coastal marine sediment.</title>
        <authorList>
            <person name="Lindsay M."/>
            <person name="Orcutt B."/>
            <person name="Emerson D."/>
            <person name="Stepanauskas R."/>
            <person name="D'Angelo T."/>
        </authorList>
    </citation>
    <scope>NUCLEOTIDE SEQUENCE [LARGE SCALE GENOMIC DNA]</scope>
    <source>
        <strain evidence="6">SAG AM-311-K15</strain>
    </source>
</reference>
<dbReference type="InterPro" id="IPR050763">
    <property type="entry name" value="ABC_transporter_ATP-binding"/>
</dbReference>
<dbReference type="GO" id="GO:0005524">
    <property type="term" value="F:ATP binding"/>
    <property type="evidence" value="ECO:0007669"/>
    <property type="project" value="UniProtKB-KW"/>
</dbReference>
<accession>A0ABV6YUV9</accession>
<comment type="caution">
    <text evidence="6">The sequence shown here is derived from an EMBL/GenBank/DDBJ whole genome shotgun (WGS) entry which is preliminary data.</text>
</comment>
<dbReference type="SUPFAM" id="SSF52540">
    <property type="entry name" value="P-loop containing nucleoside triphosphate hydrolases"/>
    <property type="match status" value="1"/>
</dbReference>
<proteinExistence type="inferred from homology"/>
<evidence type="ECO:0000313" key="6">
    <source>
        <dbReference type="EMBL" id="MFC1849871.1"/>
    </source>
</evidence>
<name>A0ABV6YUV9_UNCC1</name>
<gene>
    <name evidence="6" type="ORF">ACFL27_06645</name>
</gene>
<keyword evidence="4 6" id="KW-0067">ATP-binding</keyword>
<dbReference type="PANTHER" id="PTHR42711:SF5">
    <property type="entry name" value="ABC TRANSPORTER ATP-BINDING PROTEIN NATA"/>
    <property type="match status" value="1"/>
</dbReference>
<sequence length="244" mass="26564">MIETVQLHKKYDAVTALHDVSFTAENGCITGLLGPNGAGKSTTLRAIYGLIKLDHGKAAVDGFNTAENPVEARSRLGALPDKRGLYPRLTARENIQYFGRLHGMNGSDLDKKIERLIDLLDMKEFAHRRTLGFSTGQQLKVNIARALIHDPPNVLLDEPTNGLDVMSTRALRTLILRLCDEGKCVLLSTHIMQEVSALCQNIVIIANGKVNAAGPPDVLLAETGEENLEDAFIQIIGSGEGLMR</sequence>
<keyword evidence="3" id="KW-0547">Nucleotide-binding</keyword>
<evidence type="ECO:0000256" key="4">
    <source>
        <dbReference type="ARBA" id="ARBA00022840"/>
    </source>
</evidence>
<evidence type="ECO:0000256" key="1">
    <source>
        <dbReference type="ARBA" id="ARBA00005417"/>
    </source>
</evidence>
<comment type="similarity">
    <text evidence="1">Belongs to the ABC transporter superfamily.</text>
</comment>